<comment type="caution">
    <text evidence="2">The sequence shown here is derived from an EMBL/GenBank/DDBJ whole genome shotgun (WGS) entry which is preliminary data.</text>
</comment>
<feature type="transmembrane region" description="Helical" evidence="1">
    <location>
        <begin position="13"/>
        <end position="33"/>
    </location>
</feature>
<organism evidence="2 3">
    <name type="scientific">Rhizophagus irregularis</name>
    <dbReference type="NCBI Taxonomy" id="588596"/>
    <lineage>
        <taxon>Eukaryota</taxon>
        <taxon>Fungi</taxon>
        <taxon>Fungi incertae sedis</taxon>
        <taxon>Mucoromycota</taxon>
        <taxon>Glomeromycotina</taxon>
        <taxon>Glomeromycetes</taxon>
        <taxon>Glomerales</taxon>
        <taxon>Glomeraceae</taxon>
        <taxon>Rhizophagus</taxon>
    </lineage>
</organism>
<keyword evidence="1" id="KW-0812">Transmembrane</keyword>
<keyword evidence="1" id="KW-0472">Membrane</keyword>
<dbReference type="Proteomes" id="UP000234323">
    <property type="component" value="Unassembled WGS sequence"/>
</dbReference>
<proteinExistence type="predicted"/>
<evidence type="ECO:0000313" key="3">
    <source>
        <dbReference type="Proteomes" id="UP000234323"/>
    </source>
</evidence>
<sequence length="54" mass="6404">METFIHLLNYCDIVLFTLIVRLGHILNVAILYFTQWLNQHEISDIYLGKLNINI</sequence>
<gene>
    <name evidence="2" type="ORF">RhiirA4_457011</name>
</gene>
<name>A0A2I1G8X1_9GLOM</name>
<keyword evidence="3" id="KW-1185">Reference proteome</keyword>
<accession>A0A2I1G8X1</accession>
<protein>
    <submittedName>
        <fullName evidence="2">Uncharacterized protein</fullName>
    </submittedName>
</protein>
<evidence type="ECO:0000256" key="1">
    <source>
        <dbReference type="SAM" id="Phobius"/>
    </source>
</evidence>
<dbReference type="AlphaFoldDB" id="A0A2I1G8X1"/>
<keyword evidence="1" id="KW-1133">Transmembrane helix</keyword>
<evidence type="ECO:0000313" key="2">
    <source>
        <dbReference type="EMBL" id="PKY43083.1"/>
    </source>
</evidence>
<reference evidence="2 3" key="1">
    <citation type="submission" date="2015-10" db="EMBL/GenBank/DDBJ databases">
        <title>Genome analyses suggest a sexual origin of heterokaryosis in a supposedly ancient asexual fungus.</title>
        <authorList>
            <person name="Ropars J."/>
            <person name="Sedzielewska K."/>
            <person name="Noel J."/>
            <person name="Charron P."/>
            <person name="Farinelli L."/>
            <person name="Marton T."/>
            <person name="Kruger M."/>
            <person name="Pelin A."/>
            <person name="Brachmann A."/>
            <person name="Corradi N."/>
        </authorList>
    </citation>
    <scope>NUCLEOTIDE SEQUENCE [LARGE SCALE GENOMIC DNA]</scope>
    <source>
        <strain evidence="2 3">A4</strain>
    </source>
</reference>
<dbReference type="EMBL" id="LLXI01000233">
    <property type="protein sequence ID" value="PKY43083.1"/>
    <property type="molecule type" value="Genomic_DNA"/>
</dbReference>